<proteinExistence type="predicted"/>
<feature type="domain" description="Spore protein YkvP/CgeB glycosyl transferase-like" evidence="1">
    <location>
        <begin position="194"/>
        <end position="329"/>
    </location>
</feature>
<gene>
    <name evidence="2" type="ORF">GJ688_11830</name>
</gene>
<dbReference type="InterPro" id="IPR055259">
    <property type="entry name" value="YkvP/CgeB_Glyco_trans-like"/>
</dbReference>
<dbReference type="SUPFAM" id="SSF53756">
    <property type="entry name" value="UDP-Glycosyltransferase/glycogen phosphorylase"/>
    <property type="match status" value="1"/>
</dbReference>
<dbReference type="Pfam" id="PF13524">
    <property type="entry name" value="Glyco_trans_1_2"/>
    <property type="match status" value="1"/>
</dbReference>
<dbReference type="Proteomes" id="UP000430670">
    <property type="component" value="Unassembled WGS sequence"/>
</dbReference>
<keyword evidence="3" id="KW-1185">Reference proteome</keyword>
<dbReference type="GO" id="GO:0016740">
    <property type="term" value="F:transferase activity"/>
    <property type="evidence" value="ECO:0007669"/>
    <property type="project" value="UniProtKB-KW"/>
</dbReference>
<reference evidence="2 3" key="1">
    <citation type="submission" date="2019-11" db="EMBL/GenBank/DDBJ databases">
        <title>Whole-genome sequence of a the green, strictly anaerobic photosynthetic bacterium Heliobacillus mobilis DSM 6151.</title>
        <authorList>
            <person name="Kyndt J.A."/>
            <person name="Meyer T.E."/>
        </authorList>
    </citation>
    <scope>NUCLEOTIDE SEQUENCE [LARGE SCALE GENOMIC DNA]</scope>
    <source>
        <strain evidence="2 3">DSM 6151</strain>
    </source>
</reference>
<evidence type="ECO:0000313" key="2">
    <source>
        <dbReference type="EMBL" id="MTV49664.1"/>
    </source>
</evidence>
<keyword evidence="2" id="KW-0808">Transferase</keyword>
<evidence type="ECO:0000259" key="1">
    <source>
        <dbReference type="Pfam" id="PF13524"/>
    </source>
</evidence>
<dbReference type="AlphaFoldDB" id="A0A6I3SL80"/>
<dbReference type="EMBL" id="WNKU01000013">
    <property type="protein sequence ID" value="MTV49664.1"/>
    <property type="molecule type" value="Genomic_DNA"/>
</dbReference>
<evidence type="ECO:0000313" key="3">
    <source>
        <dbReference type="Proteomes" id="UP000430670"/>
    </source>
</evidence>
<organism evidence="2 3">
    <name type="scientific">Heliobacterium mobile</name>
    <name type="common">Heliobacillus mobilis</name>
    <dbReference type="NCBI Taxonomy" id="28064"/>
    <lineage>
        <taxon>Bacteria</taxon>
        <taxon>Bacillati</taxon>
        <taxon>Bacillota</taxon>
        <taxon>Clostridia</taxon>
        <taxon>Eubacteriales</taxon>
        <taxon>Heliobacteriaceae</taxon>
        <taxon>Heliobacterium</taxon>
    </lineage>
</organism>
<comment type="caution">
    <text evidence="2">The sequence shown here is derived from an EMBL/GenBank/DDBJ whole genome shotgun (WGS) entry which is preliminary data.</text>
</comment>
<accession>A0A6I3SL80</accession>
<dbReference type="Gene3D" id="3.40.50.720">
    <property type="entry name" value="NAD(P)-binding Rossmann-like Domain"/>
    <property type="match status" value="1"/>
</dbReference>
<sequence length="653" mass="76028">MRILMTGLLSVSYIRDNWVEPLRRMHEVTCVDLTPLLSIYQNGYHEKYLLSLIQRESYDCLFFYSDAVHQEFSDDFFYAVRRKGLPIIAFYADDEPEIWFRKNAPYDHRFDFIATHSRRGAIRRQQEGWQDRVLYLPWGYNPRVFYKIPKTEKKYDVIYVGANVRGNNNIVSQSHQNNTIQRLMVEMYRFCQSQGLIFRIFGDAWDKDEELRECYGGRPSFEELAQVYNETRIVFNPGISAEGDDSGFQTKLRHFEVAGCGSVQITNRNPELMELFVEDKEILFYDSLDGLKSKVLTYVRNEKIREEMALKTLVKAKKEHTTDERLKILFNAALDVDVISMKSGTTISQNTVGHEKPLIKTVWLKERKDAQTILEQWNDDEFDGFDAVHFIVGDLQPVNIEYNVLSRAIQKVNAPIIGVRSFLELAILDGNFVQRRKQNIRGLLLKERNVLYQIDEAVGNNDNRLGEKKEIIPAFIDGNLSFPIFNYLVRPNIAKNFLQASISNDVKWFLEQERYESGMILNDLRVNTYLALQNWEPAYISRLRMVLNNIQFEKPSLMVYGVQGKMAEHVFKLLKEYPNVIISGLIDRSLTGSRIQGHYVYSADDILKMVPDYIIIAAEHSGPQILNSIRDMQAITTILPLYNLDDPVWELFL</sequence>
<protein>
    <submittedName>
        <fullName evidence="2">Glycosyltransferase</fullName>
    </submittedName>
</protein>
<name>A0A6I3SL80_HELMO</name>
<dbReference type="RefSeq" id="WP_155476762.1">
    <property type="nucleotide sequence ID" value="NZ_WNKU01000013.1"/>
</dbReference>
<dbReference type="OrthoDB" id="110463at2"/>